<dbReference type="AlphaFoldDB" id="A0A382C9V5"/>
<evidence type="ECO:0008006" key="2">
    <source>
        <dbReference type="Google" id="ProtNLM"/>
    </source>
</evidence>
<feature type="non-terminal residue" evidence="1">
    <location>
        <position position="118"/>
    </location>
</feature>
<reference evidence="1" key="1">
    <citation type="submission" date="2018-05" db="EMBL/GenBank/DDBJ databases">
        <authorList>
            <person name="Lanie J.A."/>
            <person name="Ng W.-L."/>
            <person name="Kazmierczak K.M."/>
            <person name="Andrzejewski T.M."/>
            <person name="Davidsen T.M."/>
            <person name="Wayne K.J."/>
            <person name="Tettelin H."/>
            <person name="Glass J.I."/>
            <person name="Rusch D."/>
            <person name="Podicherti R."/>
            <person name="Tsui H.-C.T."/>
            <person name="Winkler M.E."/>
        </authorList>
    </citation>
    <scope>NUCLEOTIDE SEQUENCE</scope>
</reference>
<proteinExistence type="predicted"/>
<protein>
    <recommendedName>
        <fullName evidence="2">TonB-dependent receptor plug domain-containing protein</fullName>
    </recommendedName>
</protein>
<dbReference type="Pfam" id="PF13620">
    <property type="entry name" value="CarboxypepD_reg"/>
    <property type="match status" value="1"/>
</dbReference>
<gene>
    <name evidence="1" type="ORF">METZ01_LOCUS175538</name>
</gene>
<dbReference type="SUPFAM" id="SSF49464">
    <property type="entry name" value="Carboxypeptidase regulatory domain-like"/>
    <property type="match status" value="1"/>
</dbReference>
<dbReference type="InterPro" id="IPR008969">
    <property type="entry name" value="CarboxyPept-like_regulatory"/>
</dbReference>
<dbReference type="Gene3D" id="2.60.40.1120">
    <property type="entry name" value="Carboxypeptidase-like, regulatory domain"/>
    <property type="match status" value="1"/>
</dbReference>
<organism evidence="1">
    <name type="scientific">marine metagenome</name>
    <dbReference type="NCBI Taxonomy" id="408172"/>
    <lineage>
        <taxon>unclassified sequences</taxon>
        <taxon>metagenomes</taxon>
        <taxon>ecological metagenomes</taxon>
    </lineage>
</organism>
<dbReference type="EMBL" id="UINC01033419">
    <property type="protein sequence ID" value="SVB22684.1"/>
    <property type="molecule type" value="Genomic_DNA"/>
</dbReference>
<sequence length="118" mass="12961">MITRLSSQVVLEGIVKDSRLGDPIQYVSVAVLDADVDTISTGGITDENGDFRIQDVAPGRYILEIEFIGFQQIQSEIFTVYEGEQPEKGMGEFLLEMDILELDAVDVSMEAPAIMTTA</sequence>
<accession>A0A382C9V5</accession>
<name>A0A382C9V5_9ZZZZ</name>
<evidence type="ECO:0000313" key="1">
    <source>
        <dbReference type="EMBL" id="SVB22684.1"/>
    </source>
</evidence>